<dbReference type="PROSITE" id="PS00138">
    <property type="entry name" value="SUBTILASE_SER"/>
    <property type="match status" value="1"/>
</dbReference>
<dbReference type="InterPro" id="IPR017853">
    <property type="entry name" value="GH"/>
</dbReference>
<dbReference type="GO" id="GO:0006508">
    <property type="term" value="P:proteolysis"/>
    <property type="evidence" value="ECO:0007669"/>
    <property type="project" value="UniProtKB-KW"/>
</dbReference>
<keyword evidence="7" id="KW-0326">Glycosidase</keyword>
<keyword evidence="13" id="KW-1185">Reference proteome</keyword>
<evidence type="ECO:0000259" key="11">
    <source>
        <dbReference type="PROSITE" id="PS51764"/>
    </source>
</evidence>
<evidence type="ECO:0000256" key="2">
    <source>
        <dbReference type="ARBA" id="ARBA00011073"/>
    </source>
</evidence>
<organism evidence="12 13">
    <name type="scientific">Halococcus morrhuae DSM 1307</name>
    <dbReference type="NCBI Taxonomy" id="931277"/>
    <lineage>
        <taxon>Archaea</taxon>
        <taxon>Methanobacteriati</taxon>
        <taxon>Methanobacteriota</taxon>
        <taxon>Stenosarchaea group</taxon>
        <taxon>Halobacteria</taxon>
        <taxon>Halobacteriales</taxon>
        <taxon>Halococcaceae</taxon>
        <taxon>Halococcus</taxon>
    </lineage>
</organism>
<dbReference type="Proteomes" id="UP000011568">
    <property type="component" value="Unassembled WGS sequence"/>
</dbReference>
<dbReference type="InterPro" id="IPR023828">
    <property type="entry name" value="Peptidase_S8_Ser-AS"/>
</dbReference>
<evidence type="ECO:0000256" key="4">
    <source>
        <dbReference type="ARBA" id="ARBA00022670"/>
    </source>
</evidence>
<dbReference type="PANTHER" id="PTHR43806">
    <property type="entry name" value="PEPTIDASE S8"/>
    <property type="match status" value="1"/>
</dbReference>
<gene>
    <name evidence="12" type="ORF">C448_14520</name>
</gene>
<dbReference type="PRINTS" id="PR00723">
    <property type="entry name" value="SUBTILISIN"/>
</dbReference>
<evidence type="ECO:0000256" key="1">
    <source>
        <dbReference type="ARBA" id="ARBA00004613"/>
    </source>
</evidence>
<dbReference type="InterPro" id="IPR000209">
    <property type="entry name" value="Peptidase_S8/S53_dom"/>
</dbReference>
<keyword evidence="3" id="KW-0964">Secreted</keyword>
<dbReference type="GO" id="GO:0005576">
    <property type="term" value="C:extracellular region"/>
    <property type="evidence" value="ECO:0007669"/>
    <property type="project" value="UniProtKB-SubCell"/>
</dbReference>
<dbReference type="PROSITE" id="PS00137">
    <property type="entry name" value="SUBTILASE_HIS"/>
    <property type="match status" value="1"/>
</dbReference>
<dbReference type="Pfam" id="PF00082">
    <property type="entry name" value="Peptidase_S8"/>
    <property type="match status" value="1"/>
</dbReference>
<dbReference type="InterPro" id="IPR034084">
    <property type="entry name" value="Thermitase-like_dom"/>
</dbReference>
<feature type="active site" description="Charge relay system" evidence="8 9">
    <location>
        <position position="329"/>
    </location>
</feature>
<dbReference type="InterPro" id="IPR022398">
    <property type="entry name" value="Peptidase_S8_His-AS"/>
</dbReference>
<dbReference type="InterPro" id="IPR050131">
    <property type="entry name" value="Peptidase_S8_subtilisin-like"/>
</dbReference>
<feature type="domain" description="GH26" evidence="11">
    <location>
        <begin position="937"/>
        <end position="1275"/>
    </location>
</feature>
<dbReference type="PANTHER" id="PTHR43806:SF11">
    <property type="entry name" value="CEREVISIN-RELATED"/>
    <property type="match status" value="1"/>
</dbReference>
<name>M0M4U5_HALMO</name>
<evidence type="ECO:0000256" key="7">
    <source>
        <dbReference type="ARBA" id="ARBA00023295"/>
    </source>
</evidence>
<accession>M0M4U5</accession>
<dbReference type="Gene3D" id="3.40.50.200">
    <property type="entry name" value="Peptidase S8/S53 domain"/>
    <property type="match status" value="1"/>
</dbReference>
<evidence type="ECO:0000313" key="13">
    <source>
        <dbReference type="Proteomes" id="UP000011568"/>
    </source>
</evidence>
<evidence type="ECO:0000256" key="6">
    <source>
        <dbReference type="ARBA" id="ARBA00022825"/>
    </source>
</evidence>
<dbReference type="PROSITE" id="PS51764">
    <property type="entry name" value="GH26"/>
    <property type="match status" value="1"/>
</dbReference>
<dbReference type="CDD" id="cd07484">
    <property type="entry name" value="Peptidases_S8_Thermitase_like"/>
    <property type="match status" value="1"/>
</dbReference>
<dbReference type="SUPFAM" id="SSF51445">
    <property type="entry name" value="(Trans)glycosidases"/>
    <property type="match status" value="1"/>
</dbReference>
<dbReference type="SUPFAM" id="SSF52743">
    <property type="entry name" value="Subtilisin-like"/>
    <property type="match status" value="1"/>
</dbReference>
<feature type="region of interest" description="Disordered" evidence="10">
    <location>
        <begin position="655"/>
        <end position="675"/>
    </location>
</feature>
<dbReference type="GO" id="GO:0004553">
    <property type="term" value="F:hydrolase activity, hydrolyzing O-glycosyl compounds"/>
    <property type="evidence" value="ECO:0007669"/>
    <property type="project" value="InterPro"/>
</dbReference>
<dbReference type="InterPro" id="IPR022790">
    <property type="entry name" value="GH26_dom"/>
</dbReference>
<comment type="caution">
    <text evidence="12">The sequence shown here is derived from an EMBL/GenBank/DDBJ whole genome shotgun (WGS) entry which is preliminary data.</text>
</comment>
<protein>
    <submittedName>
        <fullName evidence="12">Serine protease halolysin R4</fullName>
    </submittedName>
</protein>
<comment type="similarity">
    <text evidence="2 9">Belongs to the peptidase S8 family.</text>
</comment>
<dbReference type="InterPro" id="IPR036852">
    <property type="entry name" value="Peptidase_S8/S53_dom_sf"/>
</dbReference>
<dbReference type="eggNOG" id="arCOG00702">
    <property type="taxonomic scope" value="Archaea"/>
</dbReference>
<evidence type="ECO:0000313" key="12">
    <source>
        <dbReference type="EMBL" id="EMA39639.1"/>
    </source>
</evidence>
<dbReference type="eggNOG" id="arCOG10187">
    <property type="taxonomic scope" value="Archaea"/>
</dbReference>
<keyword evidence="5 9" id="KW-0378">Hydrolase</keyword>
<feature type="active site" description="Charge relay system" evidence="8 9">
    <location>
        <position position="139"/>
    </location>
</feature>
<evidence type="ECO:0000256" key="3">
    <source>
        <dbReference type="ARBA" id="ARBA00022525"/>
    </source>
</evidence>
<evidence type="ECO:0000256" key="8">
    <source>
        <dbReference type="PIRSR" id="PIRSR615500-1"/>
    </source>
</evidence>
<dbReference type="InterPro" id="IPR015500">
    <property type="entry name" value="Peptidase_S8_subtilisin-rel"/>
</dbReference>
<comment type="subcellular location">
    <subcellularLocation>
        <location evidence="1">Secreted</location>
    </subcellularLocation>
</comment>
<dbReference type="EMBL" id="AOMC01000158">
    <property type="protein sequence ID" value="EMA39639.1"/>
    <property type="molecule type" value="Genomic_DNA"/>
</dbReference>
<keyword evidence="6 9" id="KW-0720">Serine protease</keyword>
<dbReference type="STRING" id="931277.C448_14520"/>
<feature type="active site" description="Charge relay system" evidence="8 9">
    <location>
        <position position="178"/>
    </location>
</feature>
<reference evidence="12 13" key="1">
    <citation type="journal article" date="2014" name="PLoS Genet.">
        <title>Phylogenetically driven sequencing of extremely halophilic archaea reveals strategies for static and dynamic osmo-response.</title>
        <authorList>
            <person name="Becker E.A."/>
            <person name="Seitzer P.M."/>
            <person name="Tritt A."/>
            <person name="Larsen D."/>
            <person name="Krusor M."/>
            <person name="Yao A.I."/>
            <person name="Wu D."/>
            <person name="Madern D."/>
            <person name="Eisen J.A."/>
            <person name="Darling A.E."/>
            <person name="Facciotti M.T."/>
        </authorList>
    </citation>
    <scope>NUCLEOTIDE SEQUENCE [LARGE SCALE GENOMIC DNA]</scope>
    <source>
        <strain evidence="12 13">DSM 1307</strain>
    </source>
</reference>
<keyword evidence="4 9" id="KW-0645">Protease</keyword>
<dbReference type="eggNOG" id="arCOG09119">
    <property type="taxonomic scope" value="Archaea"/>
</dbReference>
<dbReference type="Gene3D" id="3.20.20.80">
    <property type="entry name" value="Glycosidases"/>
    <property type="match status" value="1"/>
</dbReference>
<evidence type="ECO:0000256" key="9">
    <source>
        <dbReference type="PROSITE-ProRule" id="PRU01240"/>
    </source>
</evidence>
<proteinExistence type="inferred from homology"/>
<sequence>MKVAGTVGILSGSAENALAQQSNEKQNELLVGVAPTANARQTAQQALPSEARIIDENDTLGYVRAELPDRSSASATASVASTVASRRGVEYAERNAVYETLAVPNDPRFGDQYAPEMVNAPAAWETTLGESDVIVAVVDQGIKYDHPDLEANVADGYGHDFVDNDDDPYPDTLSDEQHGTHVAGIVAAGTDNNTGVAGISNATLLSVRTLDKSETGYTADIADGIQWAADNGADIINLSLGGGFTETLQKAVSYAHEKGVLLVAAAGNDGGSVDYPAAYDECIAVSALDPDDSLASYSSRGPEIELAAPGTNLLSTWTDNGYATLSGTSMAAPVVSGIAALALSQAKLSNTELHERLKNTATSTVLSNKEQGAGKVDAKSALSGEYSNTISIVANDSYSSYTITVSGDIGTSSGIGGIDSISGPTATGAVGGSGTDMYGFSGIVTDLEVDGDASVYIDGDRVAMGHEHTLTVAAEGSYSSYDFSTIGEVEPRYGTGGSDSVSGSSASGALSGSGTDSYGFSGSITSLTVDGTASVYLDGEKLDASHEHTLVVEANGSYSSYEFSVSGGITSRQGLGGVDRISGSSASGALSGNGRDVYGFSGELQSLDVDGNASITVDGKSVETNRDVVTITSTGGRYSYRLSTSEALEKSTAMGASIDDNDDLSGTTARGQGGGGGLDSYSFAGEVTELYLDGNVQLYRNGTKVAMQKFLPETLTVEATGPYAQYEFSTSGGIATAEGTGGVDSVDVEAGRATGAISGDGRDNYAFAGELHDLSIDGDVDVYVNGELLDTGLGHTLAIDGSGSYSSYDFSVTDRIGVQQGIGGKDTISGSSATGAVGGDGKDIYGFSGTITDLTVDGDADVYLDDQPIDTGLEHTLVFEANNSYSSYEFSTTGHADSRQGIGGKDRVSGSSASGAVGGSGCDAYGFSGTLRNLDVDGNANVYLDDDLIDLSLPASGIHNGLSDANFDTIDRMAEWQNTNYAVQNLFVPWNPDEGHMNWLFERTLPKIWNAGRTPLITWEPYTPGARTASVDTQSLVERNEYDAYIESLADTTPNDIEIRIGNGDYDRYIDRWAGRLRNALSESGDRQAYLRLAHEMNGDWYPWSPAVGNSNPRSYGRMWRHVHNRFDRQGIGDDLQWMWCVNAEDVTSYRAEQMYPGNRYVDWLGLDGYNWGRSKSWSSWDSPNSIYGGMLDRLSNLSNKPICVAEFASSSRVSVGHDPRRKGQWIRDALEYFENHGVDMWCWFNEDKETDWAVFNGVRGTERVKHNGRRVNAYSAYGEAIDTYTTISGSATAEASATEQAVSDD</sequence>
<dbReference type="GO" id="GO:0004252">
    <property type="term" value="F:serine-type endopeptidase activity"/>
    <property type="evidence" value="ECO:0007669"/>
    <property type="project" value="UniProtKB-UniRule"/>
</dbReference>
<dbReference type="PATRIC" id="fig|931277.6.peg.2850"/>
<dbReference type="Pfam" id="PF02156">
    <property type="entry name" value="Glyco_hydro_26"/>
    <property type="match status" value="1"/>
</dbReference>
<evidence type="ECO:0000256" key="10">
    <source>
        <dbReference type="SAM" id="MobiDB-lite"/>
    </source>
</evidence>
<evidence type="ECO:0000256" key="5">
    <source>
        <dbReference type="ARBA" id="ARBA00022801"/>
    </source>
</evidence>
<feature type="region of interest" description="Disordered" evidence="10">
    <location>
        <begin position="895"/>
        <end position="916"/>
    </location>
</feature>
<dbReference type="PROSITE" id="PS51892">
    <property type="entry name" value="SUBTILASE"/>
    <property type="match status" value="1"/>
</dbReference>